<keyword evidence="3" id="KW-1185">Reference proteome</keyword>
<evidence type="ECO:0000313" key="3">
    <source>
        <dbReference type="Proteomes" id="UP001501295"/>
    </source>
</evidence>
<protein>
    <recommendedName>
        <fullName evidence="4">DUF2530 domain-containing protein</fullName>
    </recommendedName>
</protein>
<sequence length="71" mass="8129">MGTPYRWVGVAWIALGFCWFALALTEKPAAYRWILGSFWTVFGLAMLLTALFDRRHGRGRYERPGSSDPHP</sequence>
<reference evidence="3" key="1">
    <citation type="journal article" date="2019" name="Int. J. Syst. Evol. Microbiol.">
        <title>The Global Catalogue of Microorganisms (GCM) 10K type strain sequencing project: providing services to taxonomists for standard genome sequencing and annotation.</title>
        <authorList>
            <consortium name="The Broad Institute Genomics Platform"/>
            <consortium name="The Broad Institute Genome Sequencing Center for Infectious Disease"/>
            <person name="Wu L."/>
            <person name="Ma J."/>
        </authorList>
    </citation>
    <scope>NUCLEOTIDE SEQUENCE [LARGE SCALE GENOMIC DNA]</scope>
    <source>
        <strain evidence="3">JCM 18956</strain>
    </source>
</reference>
<evidence type="ECO:0000313" key="2">
    <source>
        <dbReference type="EMBL" id="GAA4676483.1"/>
    </source>
</evidence>
<keyword evidence="1" id="KW-1133">Transmembrane helix</keyword>
<proteinExistence type="predicted"/>
<dbReference type="Proteomes" id="UP001501295">
    <property type="component" value="Unassembled WGS sequence"/>
</dbReference>
<dbReference type="EMBL" id="BAABLM010000003">
    <property type="protein sequence ID" value="GAA4676483.1"/>
    <property type="molecule type" value="Genomic_DNA"/>
</dbReference>
<evidence type="ECO:0008006" key="4">
    <source>
        <dbReference type="Google" id="ProtNLM"/>
    </source>
</evidence>
<evidence type="ECO:0000256" key="1">
    <source>
        <dbReference type="SAM" id="Phobius"/>
    </source>
</evidence>
<comment type="caution">
    <text evidence="2">The sequence shown here is derived from an EMBL/GenBank/DDBJ whole genome shotgun (WGS) entry which is preliminary data.</text>
</comment>
<gene>
    <name evidence="2" type="ORF">GCM10025780_21360</name>
</gene>
<keyword evidence="1" id="KW-0472">Membrane</keyword>
<keyword evidence="1" id="KW-0812">Transmembrane</keyword>
<name>A0ABP8W1M9_9MICO</name>
<organism evidence="2 3">
    <name type="scientific">Frondihabitans cladoniiphilus</name>
    <dbReference type="NCBI Taxonomy" id="715785"/>
    <lineage>
        <taxon>Bacteria</taxon>
        <taxon>Bacillati</taxon>
        <taxon>Actinomycetota</taxon>
        <taxon>Actinomycetes</taxon>
        <taxon>Micrococcales</taxon>
        <taxon>Microbacteriaceae</taxon>
        <taxon>Frondihabitans</taxon>
    </lineage>
</organism>
<accession>A0ABP8W1M9</accession>
<feature type="transmembrane region" description="Helical" evidence="1">
    <location>
        <begin position="33"/>
        <end position="52"/>
    </location>
</feature>